<reference evidence="2" key="1">
    <citation type="submission" date="2016-11" db="UniProtKB">
        <authorList>
            <consortium name="WormBaseParasite"/>
        </authorList>
    </citation>
    <scope>IDENTIFICATION</scope>
</reference>
<dbReference type="eggNOG" id="ENOG502THMG">
    <property type="taxonomic scope" value="Eukaryota"/>
</dbReference>
<evidence type="ECO:0000313" key="2">
    <source>
        <dbReference type="WBParaSite" id="Csp11.Scaffold629.g15453.t1"/>
    </source>
</evidence>
<sequence>MPKKFSVHEINREENETIFITIVADEIIHYVSTVKGSGVVKIERTGNAAKTYTKTGDIYLISSEILEEFCPNGHLETEEFELDNTKLPIPGFLRQITCTSFKSAFLGDQRGREWLRLVNGWIEVLKMTEIGEIEGIGEMEQILRVKRELVICGSDISDEQLQRIGDYGTMVLDSFRITEKGVKEKLEKWLELPERHIFEIRFKPISPDFVKNWIFKDLKKAEIKWKQYFEFKMKYTQQSGKTENFNGYYFVAGEFNLIKIMSPTIWKPNSKIPT</sequence>
<name>A0A1I7U6V1_9PELO</name>
<organism evidence="1 2">
    <name type="scientific">Caenorhabditis tropicalis</name>
    <dbReference type="NCBI Taxonomy" id="1561998"/>
    <lineage>
        <taxon>Eukaryota</taxon>
        <taxon>Metazoa</taxon>
        <taxon>Ecdysozoa</taxon>
        <taxon>Nematoda</taxon>
        <taxon>Chromadorea</taxon>
        <taxon>Rhabditida</taxon>
        <taxon>Rhabditina</taxon>
        <taxon>Rhabditomorpha</taxon>
        <taxon>Rhabditoidea</taxon>
        <taxon>Rhabditidae</taxon>
        <taxon>Peloderinae</taxon>
        <taxon>Caenorhabditis</taxon>
    </lineage>
</organism>
<dbReference type="AlphaFoldDB" id="A0A1I7U6V1"/>
<evidence type="ECO:0000313" key="1">
    <source>
        <dbReference type="Proteomes" id="UP000095282"/>
    </source>
</evidence>
<dbReference type="WBParaSite" id="Csp11.Scaffold629.g15453.t1">
    <property type="protein sequence ID" value="Csp11.Scaffold629.g15453.t1"/>
    <property type="gene ID" value="Csp11.Scaffold629.g15453"/>
</dbReference>
<keyword evidence="1" id="KW-1185">Reference proteome</keyword>
<proteinExistence type="predicted"/>
<protein>
    <submittedName>
        <fullName evidence="2">FBA_2 domain-containing protein</fullName>
    </submittedName>
</protein>
<dbReference type="Proteomes" id="UP000095282">
    <property type="component" value="Unplaced"/>
</dbReference>
<accession>A0A1I7U6V1</accession>